<evidence type="ECO:0000256" key="2">
    <source>
        <dbReference type="SAM" id="Phobius"/>
    </source>
</evidence>
<keyword evidence="2" id="KW-1133">Transmembrane helix</keyword>
<sequence length="332" mass="37169">MSLGPHFAGANLSISWLNALLYMLEISLALYYFSRFRTERTLQFLLYGLLLADTICTVTVLASTWLLLINSFQSYSFSESHWTVPLSTFMLTVVAVGEELFLINRCRRLFQPNFILAMLFSLVIAHGILELYSGCYVVAFPSTDPNARRYGNKAAAIAASIASTVDLFVPLALIWQIYQVTPPQFSKQRSWRDTIVNVISSGGCGGVMSIVLLVLFWVRPDVYYVLVNSMGRVYTITIFVNLLVSRRRSSPYDMPDGTKRRKLSFSANIKLYNFAKPGGARSATPISIIDKQLPPTPNKDHFDAPLYTEPEPSPSLAPHVTPSPYQENRASP</sequence>
<feature type="transmembrane region" description="Helical" evidence="2">
    <location>
        <begin position="223"/>
        <end position="244"/>
    </location>
</feature>
<name>A0A067TK23_GALM3</name>
<evidence type="ECO:0000256" key="1">
    <source>
        <dbReference type="SAM" id="MobiDB-lite"/>
    </source>
</evidence>
<dbReference type="Proteomes" id="UP000027222">
    <property type="component" value="Unassembled WGS sequence"/>
</dbReference>
<dbReference type="OrthoDB" id="2993818at2759"/>
<accession>A0A067TK23</accession>
<protein>
    <recommendedName>
        <fullName evidence="5">G-protein coupled receptors family 1 profile domain-containing protein</fullName>
    </recommendedName>
</protein>
<feature type="region of interest" description="Disordered" evidence="1">
    <location>
        <begin position="289"/>
        <end position="332"/>
    </location>
</feature>
<evidence type="ECO:0008006" key="5">
    <source>
        <dbReference type="Google" id="ProtNLM"/>
    </source>
</evidence>
<feature type="transmembrane region" description="Helical" evidence="2">
    <location>
        <begin position="81"/>
        <end position="102"/>
    </location>
</feature>
<feature type="transmembrane region" description="Helical" evidence="2">
    <location>
        <begin position="154"/>
        <end position="175"/>
    </location>
</feature>
<feature type="transmembrane region" description="Helical" evidence="2">
    <location>
        <begin position="45"/>
        <end position="69"/>
    </location>
</feature>
<feature type="transmembrane region" description="Helical" evidence="2">
    <location>
        <begin position="114"/>
        <end position="134"/>
    </location>
</feature>
<keyword evidence="2" id="KW-0472">Membrane</keyword>
<feature type="compositionally biased region" description="Polar residues" evidence="1">
    <location>
        <begin position="323"/>
        <end position="332"/>
    </location>
</feature>
<evidence type="ECO:0000313" key="3">
    <source>
        <dbReference type="EMBL" id="KDR80274.1"/>
    </source>
</evidence>
<dbReference type="HOGENOM" id="CLU_836901_0_0_1"/>
<evidence type="ECO:0000313" key="4">
    <source>
        <dbReference type="Proteomes" id="UP000027222"/>
    </source>
</evidence>
<feature type="transmembrane region" description="Helical" evidence="2">
    <location>
        <begin position="195"/>
        <end position="217"/>
    </location>
</feature>
<dbReference type="AlphaFoldDB" id="A0A067TK23"/>
<dbReference type="STRING" id="685588.A0A067TK23"/>
<feature type="transmembrane region" description="Helical" evidence="2">
    <location>
        <begin position="12"/>
        <end position="33"/>
    </location>
</feature>
<gene>
    <name evidence="3" type="ORF">GALMADRAFT_136782</name>
</gene>
<keyword evidence="4" id="KW-1185">Reference proteome</keyword>
<organism evidence="3 4">
    <name type="scientific">Galerina marginata (strain CBS 339.88)</name>
    <dbReference type="NCBI Taxonomy" id="685588"/>
    <lineage>
        <taxon>Eukaryota</taxon>
        <taxon>Fungi</taxon>
        <taxon>Dikarya</taxon>
        <taxon>Basidiomycota</taxon>
        <taxon>Agaricomycotina</taxon>
        <taxon>Agaricomycetes</taxon>
        <taxon>Agaricomycetidae</taxon>
        <taxon>Agaricales</taxon>
        <taxon>Agaricineae</taxon>
        <taxon>Strophariaceae</taxon>
        <taxon>Galerina</taxon>
    </lineage>
</organism>
<reference evidence="4" key="1">
    <citation type="journal article" date="2014" name="Proc. Natl. Acad. Sci. U.S.A.">
        <title>Extensive sampling of basidiomycete genomes demonstrates inadequacy of the white-rot/brown-rot paradigm for wood decay fungi.</title>
        <authorList>
            <person name="Riley R."/>
            <person name="Salamov A.A."/>
            <person name="Brown D.W."/>
            <person name="Nagy L.G."/>
            <person name="Floudas D."/>
            <person name="Held B.W."/>
            <person name="Levasseur A."/>
            <person name="Lombard V."/>
            <person name="Morin E."/>
            <person name="Otillar R."/>
            <person name="Lindquist E.A."/>
            <person name="Sun H."/>
            <person name="LaButti K.M."/>
            <person name="Schmutz J."/>
            <person name="Jabbour D."/>
            <person name="Luo H."/>
            <person name="Baker S.E."/>
            <person name="Pisabarro A.G."/>
            <person name="Walton J.D."/>
            <person name="Blanchette R.A."/>
            <person name="Henrissat B."/>
            <person name="Martin F."/>
            <person name="Cullen D."/>
            <person name="Hibbett D.S."/>
            <person name="Grigoriev I.V."/>
        </authorList>
    </citation>
    <scope>NUCLEOTIDE SEQUENCE [LARGE SCALE GENOMIC DNA]</scope>
    <source>
        <strain evidence="4">CBS 339.88</strain>
    </source>
</reference>
<dbReference type="EMBL" id="KL142372">
    <property type="protein sequence ID" value="KDR80274.1"/>
    <property type="molecule type" value="Genomic_DNA"/>
</dbReference>
<keyword evidence="2" id="KW-0812">Transmembrane</keyword>
<proteinExistence type="predicted"/>